<keyword evidence="1" id="KW-0560">Oxidoreductase</keyword>
<organism evidence="2">
    <name type="scientific">Ganoderma boninense</name>
    <dbReference type="NCBI Taxonomy" id="34458"/>
    <lineage>
        <taxon>Eukaryota</taxon>
        <taxon>Fungi</taxon>
        <taxon>Dikarya</taxon>
        <taxon>Basidiomycota</taxon>
        <taxon>Agaricomycotina</taxon>
        <taxon>Agaricomycetes</taxon>
        <taxon>Polyporales</taxon>
        <taxon>Polyporaceae</taxon>
        <taxon>Ganoderma</taxon>
    </lineage>
</organism>
<reference evidence="2" key="1">
    <citation type="submission" date="2019-10" db="EMBL/GenBank/DDBJ databases">
        <authorList>
            <person name="Nor Muhammad N."/>
        </authorList>
    </citation>
    <scope>NUCLEOTIDE SEQUENCE</scope>
</reference>
<dbReference type="PANTHER" id="PTHR35870:SF1">
    <property type="entry name" value="PROTEIN, PUTATIVE (AFU_ORTHOLOGUE AFUA_5G03330)-RELATED"/>
    <property type="match status" value="1"/>
</dbReference>
<evidence type="ECO:0000313" key="2">
    <source>
        <dbReference type="EMBL" id="VWP00321.1"/>
    </source>
</evidence>
<dbReference type="AlphaFoldDB" id="A0A5K1K2T1"/>
<dbReference type="Pfam" id="PF14027">
    <property type="entry name" value="Questin_oxidase"/>
    <property type="match status" value="1"/>
</dbReference>
<dbReference type="EMBL" id="LR728367">
    <property type="protein sequence ID" value="VWP00321.1"/>
    <property type="molecule type" value="Genomic_DNA"/>
</dbReference>
<protein>
    <submittedName>
        <fullName evidence="2">Heat shock protein, hsp40</fullName>
    </submittedName>
</protein>
<keyword evidence="2" id="KW-0346">Stress response</keyword>
<sequence length="186" mass="19758">MPADIPPLRSHTSHHILASYSLGAGPSSIETTYARHAPNMKPAIPKVEPMTPASYFDSLGKLRSVEPLPQLHCAFYAAEILRKGAKAVLEEFVFAPSTNLVPASSGPPHVNTHLRMLSHLLARLVHPLIHAGNGLESGLSGLPTEGLGQAPTHPVNSRELVPLPRFEEITPANAEAAGPQASSSVR</sequence>
<name>A0A5K1K2T1_9APHY</name>
<evidence type="ECO:0000256" key="1">
    <source>
        <dbReference type="ARBA" id="ARBA00023002"/>
    </source>
</evidence>
<gene>
    <name evidence="2" type="primary">Q5NEU6</name>
</gene>
<dbReference type="PANTHER" id="PTHR35870">
    <property type="entry name" value="PROTEIN, PUTATIVE (AFU_ORTHOLOGUE AFUA_5G03330)-RELATED"/>
    <property type="match status" value="1"/>
</dbReference>
<dbReference type="GO" id="GO:0016491">
    <property type="term" value="F:oxidoreductase activity"/>
    <property type="evidence" value="ECO:0007669"/>
    <property type="project" value="UniProtKB-KW"/>
</dbReference>
<dbReference type="InterPro" id="IPR025337">
    <property type="entry name" value="Questin_oxidase-like"/>
</dbReference>
<proteinExistence type="predicted"/>
<accession>A0A5K1K2T1</accession>